<evidence type="ECO:0000259" key="3">
    <source>
        <dbReference type="Pfam" id="PF15999"/>
    </source>
</evidence>
<feature type="region of interest" description="Disordered" evidence="1">
    <location>
        <begin position="80"/>
        <end position="131"/>
    </location>
</feature>
<evidence type="ECO:0000256" key="2">
    <source>
        <dbReference type="SAM" id="SignalP"/>
    </source>
</evidence>
<reference evidence="4" key="1">
    <citation type="submission" date="2018-04" db="EMBL/GenBank/DDBJ databases">
        <title>Transcriptome assembly of Sipha flava.</title>
        <authorList>
            <person name="Scully E.D."/>
            <person name="Geib S.M."/>
            <person name="Palmer N.A."/>
            <person name="Koch K."/>
            <person name="Bradshaw J."/>
            <person name="Heng-Moss T."/>
            <person name="Sarath G."/>
        </authorList>
    </citation>
    <scope>NUCLEOTIDE SEQUENCE</scope>
</reference>
<feature type="signal peptide" evidence="2">
    <location>
        <begin position="1"/>
        <end position="19"/>
    </location>
</feature>
<dbReference type="InterPro" id="IPR031942">
    <property type="entry name" value="DUF4774"/>
</dbReference>
<feature type="chain" id="PRO_5015764942" description="DUF4774 domain-containing protein" evidence="2">
    <location>
        <begin position="20"/>
        <end position="270"/>
    </location>
</feature>
<keyword evidence="2" id="KW-0732">Signal</keyword>
<evidence type="ECO:0000256" key="1">
    <source>
        <dbReference type="SAM" id="MobiDB-lite"/>
    </source>
</evidence>
<accession>A0A2S2QZX5</accession>
<dbReference type="Pfam" id="PF15999">
    <property type="entry name" value="DUF4774"/>
    <property type="match status" value="1"/>
</dbReference>
<feature type="compositionally biased region" description="Acidic residues" evidence="1">
    <location>
        <begin position="95"/>
        <end position="107"/>
    </location>
</feature>
<dbReference type="AlphaFoldDB" id="A0A2S2QZX5"/>
<feature type="domain" description="DUF4774" evidence="3">
    <location>
        <begin position="133"/>
        <end position="183"/>
    </location>
</feature>
<proteinExistence type="predicted"/>
<evidence type="ECO:0000313" key="4">
    <source>
        <dbReference type="EMBL" id="MBY83296.1"/>
    </source>
</evidence>
<gene>
    <name evidence="4" type="ORF">g.156680</name>
</gene>
<sequence length="270" mass="27744">MKPFNLTVLLFCLVTYGYGRPSTNEESDEISRDAKKDKYFQQSWAEHRGFAETAEDGVQAIPFYGGGKGKYLVIHPSGRTTVEDHKPSLLPEVPKDDEEDVGQEGDGDSPGTASEEPPNESVSVNLPPDNASVAEAKPVGLAIAGTGGVASSKPVATAVVGPGGLALAKPVATAIAGIPGAEALVGVAGNGGKTKNKAAAAAAAAVTPKPSKATAGAGVKSKRAAAVDQRGPVHASAAAVWPTYPLYKIPESHSWGFILRPVYNDYGLTN</sequence>
<name>A0A2S2QZX5_9HEMI</name>
<dbReference type="EMBL" id="GGMS01014093">
    <property type="protein sequence ID" value="MBY83296.1"/>
    <property type="molecule type" value="Transcribed_RNA"/>
</dbReference>
<dbReference type="OrthoDB" id="8194084at2759"/>
<organism evidence="4">
    <name type="scientific">Sipha flava</name>
    <name type="common">yellow sugarcane aphid</name>
    <dbReference type="NCBI Taxonomy" id="143950"/>
    <lineage>
        <taxon>Eukaryota</taxon>
        <taxon>Metazoa</taxon>
        <taxon>Ecdysozoa</taxon>
        <taxon>Arthropoda</taxon>
        <taxon>Hexapoda</taxon>
        <taxon>Insecta</taxon>
        <taxon>Pterygota</taxon>
        <taxon>Neoptera</taxon>
        <taxon>Paraneoptera</taxon>
        <taxon>Hemiptera</taxon>
        <taxon>Sternorrhyncha</taxon>
        <taxon>Aphidomorpha</taxon>
        <taxon>Aphidoidea</taxon>
        <taxon>Aphididae</taxon>
        <taxon>Sipha</taxon>
    </lineage>
</organism>
<protein>
    <recommendedName>
        <fullName evidence="3">DUF4774 domain-containing protein</fullName>
    </recommendedName>
</protein>